<protein>
    <submittedName>
        <fullName evidence="4">Type I restriction-modification system subunit M N-terminal domain-containing protein</fullName>
    </submittedName>
</protein>
<proteinExistence type="inferred from homology"/>
<name>A0AAW9R292_9GAMM</name>
<dbReference type="GO" id="GO:0009307">
    <property type="term" value="P:DNA restriction-modification system"/>
    <property type="evidence" value="ECO:0007669"/>
    <property type="project" value="UniProtKB-KW"/>
</dbReference>
<accession>A0AAW9R292</accession>
<dbReference type="RefSeq" id="WP_337334434.1">
    <property type="nucleotide sequence ID" value="NZ_JBBDHC010000003.1"/>
</dbReference>
<dbReference type="EMBL" id="JBBDHC010000003">
    <property type="protein sequence ID" value="MEJ1248721.1"/>
    <property type="molecule type" value="Genomic_DNA"/>
</dbReference>
<comment type="caution">
    <text evidence="4">The sequence shown here is derived from an EMBL/GenBank/DDBJ whole genome shotgun (WGS) entry which is preliminary data.</text>
</comment>
<keyword evidence="2" id="KW-0680">Restriction system</keyword>
<dbReference type="SUPFAM" id="SSF53335">
    <property type="entry name" value="S-adenosyl-L-methionine-dependent methyltransferases"/>
    <property type="match status" value="1"/>
</dbReference>
<feature type="domain" description="N6 adenine-specific DNA methyltransferase N-terminal" evidence="3">
    <location>
        <begin position="8"/>
        <end position="59"/>
    </location>
</feature>
<evidence type="ECO:0000256" key="2">
    <source>
        <dbReference type="ARBA" id="ARBA00022747"/>
    </source>
</evidence>
<dbReference type="Pfam" id="PF12161">
    <property type="entry name" value="HsdM_N"/>
    <property type="match status" value="1"/>
</dbReference>
<comment type="similarity">
    <text evidence="1">Belongs to the N(4)/N(6)-methyltransferase family.</text>
</comment>
<keyword evidence="5" id="KW-1185">Reference proteome</keyword>
<evidence type="ECO:0000256" key="1">
    <source>
        <dbReference type="ARBA" id="ARBA00006594"/>
    </source>
</evidence>
<dbReference type="InterPro" id="IPR029063">
    <property type="entry name" value="SAM-dependent_MTases_sf"/>
</dbReference>
<dbReference type="InterPro" id="IPR022749">
    <property type="entry name" value="D12N6_MeTrfase_N"/>
</dbReference>
<dbReference type="Gene3D" id="1.20.1260.30">
    <property type="match status" value="1"/>
</dbReference>
<sequence>MSANFQQLANFIWSVADLLRGPYRPPQYERVMLPLTVLRRFDAVLAPSKEAVLRRYAELSSKGIPNIDAILNNLAKDEDGKSLG</sequence>
<organism evidence="4 5">
    <name type="scientific">Denitratimonas tolerans</name>
    <dbReference type="NCBI Taxonomy" id="1338420"/>
    <lineage>
        <taxon>Bacteria</taxon>
        <taxon>Pseudomonadati</taxon>
        <taxon>Pseudomonadota</taxon>
        <taxon>Gammaproteobacteria</taxon>
        <taxon>Lysobacterales</taxon>
        <taxon>Lysobacteraceae</taxon>
        <taxon>Denitratimonas</taxon>
    </lineage>
</organism>
<evidence type="ECO:0000313" key="5">
    <source>
        <dbReference type="Proteomes" id="UP001364472"/>
    </source>
</evidence>
<evidence type="ECO:0000259" key="3">
    <source>
        <dbReference type="Pfam" id="PF12161"/>
    </source>
</evidence>
<dbReference type="InterPro" id="IPR038333">
    <property type="entry name" value="T1MK-like_N_sf"/>
</dbReference>
<dbReference type="Proteomes" id="UP001364472">
    <property type="component" value="Unassembled WGS sequence"/>
</dbReference>
<evidence type="ECO:0000313" key="4">
    <source>
        <dbReference type="EMBL" id="MEJ1248721.1"/>
    </source>
</evidence>
<reference evidence="4 5" key="1">
    <citation type="journal article" date="2016" name="Antonie Van Leeuwenhoek">
        <title>Denitratimonas tolerans gen. nov., sp. nov., a denitrifying bacterium isolated from a bioreactor for tannery wastewater treatment.</title>
        <authorList>
            <person name="Han S.I."/>
            <person name="Kim J.O."/>
            <person name="Lee Y.R."/>
            <person name="Ekpeghere K.I."/>
            <person name="Koh S.C."/>
            <person name="Whang K.S."/>
        </authorList>
    </citation>
    <scope>NUCLEOTIDE SEQUENCE [LARGE SCALE GENOMIC DNA]</scope>
    <source>
        <strain evidence="4 5">KACC 17565</strain>
    </source>
</reference>
<dbReference type="AlphaFoldDB" id="A0AAW9R292"/>
<gene>
    <name evidence="4" type="ORF">WB794_03390</name>
</gene>